<accession>A0A813U2P4</accession>
<sequence>MYFDSAFAIRVLRPNGYLLWCDFCYINGSGTSVYDLIASDELIIEEKINITKNVVHALDIQNKSRTDFIQRYIQPEEQEYFRLFAGLPGTQVYEDLNKGRSQYWRVVFRKKPTTDIPII</sequence>
<proteinExistence type="predicted"/>
<protein>
    <submittedName>
        <fullName evidence="1">Uncharacterized protein</fullName>
    </submittedName>
</protein>
<comment type="caution">
    <text evidence="1">The sequence shown here is derived from an EMBL/GenBank/DDBJ whole genome shotgun (WGS) entry which is preliminary data.</text>
</comment>
<evidence type="ECO:0000313" key="2">
    <source>
        <dbReference type="Proteomes" id="UP000663891"/>
    </source>
</evidence>
<name>A0A813U2P4_9BILA</name>
<gene>
    <name evidence="1" type="ORF">VCS650_LOCUS4852</name>
</gene>
<reference evidence="1" key="1">
    <citation type="submission" date="2021-02" db="EMBL/GenBank/DDBJ databases">
        <authorList>
            <person name="Nowell W R."/>
        </authorList>
    </citation>
    <scope>NUCLEOTIDE SEQUENCE</scope>
</reference>
<evidence type="ECO:0000313" key="1">
    <source>
        <dbReference type="EMBL" id="CAF0816843.1"/>
    </source>
</evidence>
<dbReference type="Proteomes" id="UP000663891">
    <property type="component" value="Unassembled WGS sequence"/>
</dbReference>
<dbReference type="AlphaFoldDB" id="A0A813U2P4"/>
<organism evidence="1 2">
    <name type="scientific">Adineta steineri</name>
    <dbReference type="NCBI Taxonomy" id="433720"/>
    <lineage>
        <taxon>Eukaryota</taxon>
        <taxon>Metazoa</taxon>
        <taxon>Spiralia</taxon>
        <taxon>Gnathifera</taxon>
        <taxon>Rotifera</taxon>
        <taxon>Eurotatoria</taxon>
        <taxon>Bdelloidea</taxon>
        <taxon>Adinetida</taxon>
        <taxon>Adinetidae</taxon>
        <taxon>Adineta</taxon>
    </lineage>
</organism>
<dbReference type="OrthoDB" id="506498at2759"/>
<dbReference type="EMBL" id="CAJNON010000028">
    <property type="protein sequence ID" value="CAF0816843.1"/>
    <property type="molecule type" value="Genomic_DNA"/>
</dbReference>